<proteinExistence type="predicted"/>
<dbReference type="PANTHER" id="PTHR13947:SF37">
    <property type="entry name" value="LD18367P"/>
    <property type="match status" value="1"/>
</dbReference>
<dbReference type="PROSITE" id="PS51186">
    <property type="entry name" value="GNAT"/>
    <property type="match status" value="1"/>
</dbReference>
<name>A0A1I5ZM70_9BACI</name>
<keyword evidence="4" id="KW-1185">Reference proteome</keyword>
<dbReference type="InterPro" id="IPR016181">
    <property type="entry name" value="Acyl_CoA_acyltransferase"/>
</dbReference>
<dbReference type="Gene3D" id="3.40.630.30">
    <property type="match status" value="1"/>
</dbReference>
<feature type="domain" description="N-acetyltransferase" evidence="2">
    <location>
        <begin position="1"/>
        <end position="159"/>
    </location>
</feature>
<keyword evidence="1" id="KW-0808">Transferase</keyword>
<evidence type="ECO:0000259" key="2">
    <source>
        <dbReference type="PROSITE" id="PS51186"/>
    </source>
</evidence>
<evidence type="ECO:0000313" key="4">
    <source>
        <dbReference type="Proteomes" id="UP000182762"/>
    </source>
</evidence>
<organism evidence="3 4">
    <name type="scientific">Priestia endophytica DSM 13796</name>
    <dbReference type="NCBI Taxonomy" id="1121089"/>
    <lineage>
        <taxon>Bacteria</taxon>
        <taxon>Bacillati</taxon>
        <taxon>Bacillota</taxon>
        <taxon>Bacilli</taxon>
        <taxon>Bacillales</taxon>
        <taxon>Bacillaceae</taxon>
        <taxon>Priestia</taxon>
    </lineage>
</organism>
<evidence type="ECO:0000313" key="3">
    <source>
        <dbReference type="EMBL" id="SFQ57581.1"/>
    </source>
</evidence>
<accession>A0A1I5ZM70</accession>
<dbReference type="RefSeq" id="WP_061804129.1">
    <property type="nucleotide sequence ID" value="NZ_FOXX01000004.1"/>
</dbReference>
<dbReference type="CDD" id="cd04301">
    <property type="entry name" value="NAT_SF"/>
    <property type="match status" value="1"/>
</dbReference>
<dbReference type="InterPro" id="IPR050769">
    <property type="entry name" value="NAT_camello-type"/>
</dbReference>
<evidence type="ECO:0000256" key="1">
    <source>
        <dbReference type="ARBA" id="ARBA00022679"/>
    </source>
</evidence>
<comment type="caution">
    <text evidence="3">The sequence shown here is derived from an EMBL/GenBank/DDBJ whole genome shotgun (WGS) entry which is preliminary data.</text>
</comment>
<dbReference type="GeneID" id="93710858"/>
<dbReference type="SUPFAM" id="SSF55729">
    <property type="entry name" value="Acyl-CoA N-acyltransferases (Nat)"/>
    <property type="match status" value="1"/>
</dbReference>
<dbReference type="Proteomes" id="UP000182762">
    <property type="component" value="Unassembled WGS sequence"/>
</dbReference>
<sequence length="159" mass="18533">MQIREMKEKDNQRMEQIIKRSLESFELNIPGTAYFDPQLSSLSHYYQQQQNAKYWVAVNAQDEVIGGVGIAPFGQKKEVCELQKLYISPEAQGKGLSKELMKVALDFAKEHYTCCYLETFKELQAANFLYVKFDFRQLEKPLDETEHNACDAWYIKDLS</sequence>
<gene>
    <name evidence="3" type="ORF">SAMN02745910_02199</name>
</gene>
<dbReference type="EMBL" id="FOXX01000004">
    <property type="protein sequence ID" value="SFQ57581.1"/>
    <property type="molecule type" value="Genomic_DNA"/>
</dbReference>
<protein>
    <submittedName>
        <fullName evidence="3">Acetyltransferase</fullName>
    </submittedName>
</protein>
<dbReference type="Pfam" id="PF00583">
    <property type="entry name" value="Acetyltransf_1"/>
    <property type="match status" value="1"/>
</dbReference>
<dbReference type="PANTHER" id="PTHR13947">
    <property type="entry name" value="GNAT FAMILY N-ACETYLTRANSFERASE"/>
    <property type="match status" value="1"/>
</dbReference>
<reference evidence="3 4" key="1">
    <citation type="submission" date="2016-10" db="EMBL/GenBank/DDBJ databases">
        <authorList>
            <person name="Varghese N."/>
            <person name="Submissions S."/>
        </authorList>
    </citation>
    <scope>NUCLEOTIDE SEQUENCE [LARGE SCALE GENOMIC DNA]</scope>
    <source>
        <strain evidence="3 4">DSM 13796</strain>
    </source>
</reference>
<dbReference type="InterPro" id="IPR000182">
    <property type="entry name" value="GNAT_dom"/>
</dbReference>